<evidence type="ECO:0000313" key="8">
    <source>
        <dbReference type="EMBL" id="RKK07405.1"/>
    </source>
</evidence>
<dbReference type="Proteomes" id="UP000270866">
    <property type="component" value="Unassembled WGS sequence"/>
</dbReference>
<evidence type="ECO:0000256" key="2">
    <source>
        <dbReference type="ARBA" id="ARBA00022723"/>
    </source>
</evidence>
<keyword evidence="5" id="KW-0539">Nucleus</keyword>
<reference evidence="8 9" key="1">
    <citation type="journal article" date="2018" name="Sci. Rep.">
        <title>Characterisation of pathogen-specific regions and novel effector candidates in Fusarium oxysporum f. sp. cepae.</title>
        <authorList>
            <person name="Armitage A.D."/>
            <person name="Taylor A."/>
            <person name="Sobczyk M.K."/>
            <person name="Baxter L."/>
            <person name="Greenfield B.P."/>
            <person name="Bates H.J."/>
            <person name="Wilson F."/>
            <person name="Jackson A.C."/>
            <person name="Ott S."/>
            <person name="Harrison R.J."/>
            <person name="Clarkson J.P."/>
        </authorList>
    </citation>
    <scope>NUCLEOTIDE SEQUENCE [LARGE SCALE GENOMIC DNA]</scope>
    <source>
        <strain evidence="8 9">FoC_Fus2</strain>
    </source>
</reference>
<evidence type="ECO:0000256" key="4">
    <source>
        <dbReference type="ARBA" id="ARBA00022833"/>
    </source>
</evidence>
<dbReference type="PANTHER" id="PTHR46481:SF10">
    <property type="entry name" value="ZINC FINGER BED DOMAIN-CONTAINING PROTEIN 39"/>
    <property type="match status" value="1"/>
</dbReference>
<dbReference type="InterPro" id="IPR008906">
    <property type="entry name" value="HATC_C_dom"/>
</dbReference>
<dbReference type="AlphaFoldDB" id="A0A3L6MT12"/>
<dbReference type="Pfam" id="PF05699">
    <property type="entry name" value="Dimer_Tnp_hAT"/>
    <property type="match status" value="1"/>
</dbReference>
<feature type="region of interest" description="Disordered" evidence="6">
    <location>
        <begin position="1"/>
        <end position="44"/>
    </location>
</feature>
<dbReference type="GO" id="GO:0046983">
    <property type="term" value="F:protein dimerization activity"/>
    <property type="evidence" value="ECO:0007669"/>
    <property type="project" value="InterPro"/>
</dbReference>
<dbReference type="SUPFAM" id="SSF53098">
    <property type="entry name" value="Ribonuclease H-like"/>
    <property type="match status" value="1"/>
</dbReference>
<evidence type="ECO:0000256" key="5">
    <source>
        <dbReference type="ARBA" id="ARBA00023242"/>
    </source>
</evidence>
<name>A0A3L6MT12_FUSOX</name>
<gene>
    <name evidence="8" type="ORF">BFJ65_g17611</name>
</gene>
<evidence type="ECO:0000256" key="6">
    <source>
        <dbReference type="SAM" id="MobiDB-lite"/>
    </source>
</evidence>
<evidence type="ECO:0000259" key="7">
    <source>
        <dbReference type="Pfam" id="PF05699"/>
    </source>
</evidence>
<keyword evidence="4" id="KW-0862">Zinc</keyword>
<accession>A0A3L6MT12</accession>
<protein>
    <recommendedName>
        <fullName evidence="7">HAT C-terminal dimerisation domain-containing protein</fullName>
    </recommendedName>
</protein>
<comment type="caution">
    <text evidence="8">The sequence shown here is derived from an EMBL/GenBank/DDBJ whole genome shotgun (WGS) entry which is preliminary data.</text>
</comment>
<feature type="compositionally biased region" description="Low complexity" evidence="6">
    <location>
        <begin position="10"/>
        <end position="33"/>
    </location>
</feature>
<sequence>MASSDSCLITPHPTTSPTPSLTPSTPTPLLRPTETPPEDEDNHEATLRYHFRGWALSERSRETASWAWPFGYDIQKDSQRRWVCRACIRKRNPCPGNFDSDDIQNAYNHLFSEHGIRAPFSKTKGTAEKKADSLSVKATGQKSIVEALKLDLHNPREQAIANTVIKRFDRDHFQRLLMNWIVARNHSFSIAEENELREIFDYLNPSVSVRDANLTHTTIKEKATSAFKQHKQKVVEVLRKAPGLIHISFDGWRGPRAPKRRKTYSNPFQEYLEENRCAAPATQGDDSLEPFEDEYQHWISNHESGDAQVRDPLAYWHEKRFKYPRLSRMALDFLTIQPMSAECERLFSAAGRMVTPLRSRLEAQVIGTCQVLRSWLRAGIIRDLDPFFVSAAEEKDNLKMAHMTDDELQEWATAWLENVVECHQEESSWE</sequence>
<dbReference type="EMBL" id="MRCU01000016">
    <property type="protein sequence ID" value="RKK07405.1"/>
    <property type="molecule type" value="Genomic_DNA"/>
</dbReference>
<evidence type="ECO:0000256" key="1">
    <source>
        <dbReference type="ARBA" id="ARBA00004123"/>
    </source>
</evidence>
<dbReference type="GO" id="GO:0005634">
    <property type="term" value="C:nucleus"/>
    <property type="evidence" value="ECO:0007669"/>
    <property type="project" value="UniProtKB-SubCell"/>
</dbReference>
<keyword evidence="3" id="KW-0863">Zinc-finger</keyword>
<keyword evidence="2" id="KW-0479">Metal-binding</keyword>
<comment type="subcellular location">
    <subcellularLocation>
        <location evidence="1">Nucleus</location>
    </subcellularLocation>
</comment>
<dbReference type="InterPro" id="IPR012337">
    <property type="entry name" value="RNaseH-like_sf"/>
</dbReference>
<dbReference type="GO" id="GO:0008270">
    <property type="term" value="F:zinc ion binding"/>
    <property type="evidence" value="ECO:0007669"/>
    <property type="project" value="UniProtKB-KW"/>
</dbReference>
<evidence type="ECO:0000256" key="3">
    <source>
        <dbReference type="ARBA" id="ARBA00022771"/>
    </source>
</evidence>
<organism evidence="8 9">
    <name type="scientific">Fusarium oxysporum f. sp. cepae</name>
    <dbReference type="NCBI Taxonomy" id="396571"/>
    <lineage>
        <taxon>Eukaryota</taxon>
        <taxon>Fungi</taxon>
        <taxon>Dikarya</taxon>
        <taxon>Ascomycota</taxon>
        <taxon>Pezizomycotina</taxon>
        <taxon>Sordariomycetes</taxon>
        <taxon>Hypocreomycetidae</taxon>
        <taxon>Hypocreales</taxon>
        <taxon>Nectriaceae</taxon>
        <taxon>Fusarium</taxon>
        <taxon>Fusarium oxysporum species complex</taxon>
    </lineage>
</organism>
<dbReference type="InterPro" id="IPR052035">
    <property type="entry name" value="ZnF_BED_domain_contain"/>
</dbReference>
<dbReference type="PANTHER" id="PTHR46481">
    <property type="entry name" value="ZINC FINGER BED DOMAIN-CONTAINING PROTEIN 4"/>
    <property type="match status" value="1"/>
</dbReference>
<evidence type="ECO:0000313" key="9">
    <source>
        <dbReference type="Proteomes" id="UP000270866"/>
    </source>
</evidence>
<feature type="domain" description="HAT C-terminal dimerisation" evidence="7">
    <location>
        <begin position="309"/>
        <end position="376"/>
    </location>
</feature>
<proteinExistence type="predicted"/>